<evidence type="ECO:0000313" key="5">
    <source>
        <dbReference type="WBParaSite" id="Gr19_v10_g13115.t1"/>
    </source>
</evidence>
<reference evidence="5" key="1">
    <citation type="submission" date="2022-11" db="UniProtKB">
        <authorList>
            <consortium name="WormBaseParasite"/>
        </authorList>
    </citation>
    <scope>IDENTIFICATION</scope>
</reference>
<dbReference type="PROSITE" id="PS50835">
    <property type="entry name" value="IG_LIKE"/>
    <property type="match status" value="3"/>
</dbReference>
<sequence length="668" mass="73915">MCSFFRSPVSSSSVRFPLLVYWIASLVTKMAVMSINAPPELLPMDGQQSRIRIPLGTKVFRLKCPVKVDEDQRNSEEALIIKWSKEGEPLAGDHFRVMSNAERDLRIRTPQQKDSGRYRCTAINEWGHRVVDFELEVFDPNGSGGRGRGTPVDRRSSLSENVSAPKWRNPSTLRLTKVQLAPGSALHLQCPQSVGNPLPQVIWTREGIPVSLELTNPNAASFSLDKIRPSDSATYSCRVQNQLGSIQADFNVQIGPSTAEDLSDDQILFGSASSGTFSPSSASALGSFPLPPTPRIDHQSQHQNETASVRAGLTAQLLCRVEWRREKSVIRWLRLMDNAESVRVRVPNATVLRLGEMALLVLDQGNDAVRVEMDTRGERAFVNELRIPNVQKEDSGRYFCVVTNPAGQFVFRSAFLRVLDSPSFSSLLILSSYPRLVLFLILLVLFVFILSVFLCLGCRSYHQKSFCGEASSSLPAKWCCPHGSSTASTTFASSASSSIPRHQKAVTCSGPLPPPPPRMPPPLFPPPSISFANSPAPLWPFPHTTTLDRREEDAGRRTEEQQLPHSLHRTERGEDEMSRISSHIYGVIDLSSGSPLPPSLLHSHPPIYHQPPKLPTSHWDLAPRPPTLSPHQKAKLSSETKRANGVGTVARTNKEQKVPLIEAHRESL</sequence>
<keyword evidence="2" id="KW-1133">Transmembrane helix</keyword>
<dbReference type="Proteomes" id="UP000887572">
    <property type="component" value="Unplaced"/>
</dbReference>
<evidence type="ECO:0000256" key="2">
    <source>
        <dbReference type="SAM" id="Phobius"/>
    </source>
</evidence>
<feature type="domain" description="Ig-like" evidence="3">
    <location>
        <begin position="294"/>
        <end position="417"/>
    </location>
</feature>
<accession>A0A914H2Q0</accession>
<dbReference type="InterPro" id="IPR052615">
    <property type="entry name" value="FGFRL"/>
</dbReference>
<dbReference type="InterPro" id="IPR003599">
    <property type="entry name" value="Ig_sub"/>
</dbReference>
<feature type="transmembrane region" description="Helical" evidence="2">
    <location>
        <begin position="436"/>
        <end position="456"/>
    </location>
</feature>
<dbReference type="CDD" id="cd00096">
    <property type="entry name" value="Ig"/>
    <property type="match status" value="2"/>
</dbReference>
<protein>
    <submittedName>
        <fullName evidence="5">Ig-like domain-containing protein</fullName>
    </submittedName>
</protein>
<name>A0A914H2Q0_GLORO</name>
<feature type="domain" description="Ig-like" evidence="3">
    <location>
        <begin position="39"/>
        <end position="138"/>
    </location>
</feature>
<keyword evidence="4" id="KW-1185">Reference proteome</keyword>
<dbReference type="WBParaSite" id="Gr19_v10_g13115.t1">
    <property type="protein sequence ID" value="Gr19_v10_g13115.t1"/>
    <property type="gene ID" value="Gr19_v10_g13115"/>
</dbReference>
<proteinExistence type="predicted"/>
<dbReference type="InterPro" id="IPR003598">
    <property type="entry name" value="Ig_sub2"/>
</dbReference>
<feature type="region of interest" description="Disordered" evidence="1">
    <location>
        <begin position="549"/>
        <end position="575"/>
    </location>
</feature>
<dbReference type="InterPro" id="IPR036179">
    <property type="entry name" value="Ig-like_dom_sf"/>
</dbReference>
<dbReference type="SMART" id="SM00409">
    <property type="entry name" value="IG"/>
    <property type="match status" value="3"/>
</dbReference>
<dbReference type="Gene3D" id="2.60.40.10">
    <property type="entry name" value="Immunoglobulins"/>
    <property type="match status" value="3"/>
</dbReference>
<dbReference type="PANTHER" id="PTHR19890:SF10">
    <property type="entry name" value="FIBROBLAST GROWTH FACTOR RECEPTOR-LIKE 1"/>
    <property type="match status" value="1"/>
</dbReference>
<keyword evidence="2" id="KW-0472">Membrane</keyword>
<dbReference type="SUPFAM" id="SSF48726">
    <property type="entry name" value="Immunoglobulin"/>
    <property type="match status" value="3"/>
</dbReference>
<feature type="region of interest" description="Disordered" evidence="1">
    <location>
        <begin position="280"/>
        <end position="303"/>
    </location>
</feature>
<feature type="domain" description="Ig-like" evidence="3">
    <location>
        <begin position="170"/>
        <end position="253"/>
    </location>
</feature>
<dbReference type="AlphaFoldDB" id="A0A914H2Q0"/>
<dbReference type="InterPro" id="IPR013783">
    <property type="entry name" value="Ig-like_fold"/>
</dbReference>
<keyword evidence="2" id="KW-0812">Transmembrane</keyword>
<dbReference type="InterPro" id="IPR007110">
    <property type="entry name" value="Ig-like_dom"/>
</dbReference>
<dbReference type="PANTHER" id="PTHR19890">
    <property type="entry name" value="FIBROBLAST GROWTH FACTOR RECEPTOR"/>
    <property type="match status" value="1"/>
</dbReference>
<evidence type="ECO:0000256" key="1">
    <source>
        <dbReference type="SAM" id="MobiDB-lite"/>
    </source>
</evidence>
<organism evidence="4 5">
    <name type="scientific">Globodera rostochiensis</name>
    <name type="common">Golden nematode worm</name>
    <name type="synonym">Heterodera rostochiensis</name>
    <dbReference type="NCBI Taxonomy" id="31243"/>
    <lineage>
        <taxon>Eukaryota</taxon>
        <taxon>Metazoa</taxon>
        <taxon>Ecdysozoa</taxon>
        <taxon>Nematoda</taxon>
        <taxon>Chromadorea</taxon>
        <taxon>Rhabditida</taxon>
        <taxon>Tylenchina</taxon>
        <taxon>Tylenchomorpha</taxon>
        <taxon>Tylenchoidea</taxon>
        <taxon>Heteroderidae</taxon>
        <taxon>Heteroderinae</taxon>
        <taxon>Globodera</taxon>
    </lineage>
</organism>
<evidence type="ECO:0000259" key="3">
    <source>
        <dbReference type="PROSITE" id="PS50835"/>
    </source>
</evidence>
<evidence type="ECO:0000313" key="4">
    <source>
        <dbReference type="Proteomes" id="UP000887572"/>
    </source>
</evidence>
<dbReference type="Pfam" id="PF07679">
    <property type="entry name" value="I-set"/>
    <property type="match status" value="3"/>
</dbReference>
<dbReference type="SMART" id="SM00408">
    <property type="entry name" value="IGc2"/>
    <property type="match status" value="3"/>
</dbReference>
<feature type="region of interest" description="Disordered" evidence="1">
    <location>
        <begin position="141"/>
        <end position="166"/>
    </location>
</feature>
<dbReference type="InterPro" id="IPR013098">
    <property type="entry name" value="Ig_I-set"/>
</dbReference>